<dbReference type="InterPro" id="IPR011015">
    <property type="entry name" value="LEM/LEM-like_dom_sf"/>
</dbReference>
<dbReference type="EMBL" id="EU637020">
    <property type="protein sequence ID" value="ACI90355.1"/>
    <property type="molecule type" value="Genomic_DNA"/>
</dbReference>
<evidence type="ECO:0000256" key="8">
    <source>
        <dbReference type="SAM" id="Phobius"/>
    </source>
</evidence>
<evidence type="ECO:0000256" key="1">
    <source>
        <dbReference type="ARBA" id="ARBA00004473"/>
    </source>
</evidence>
<dbReference type="InterPro" id="IPR035979">
    <property type="entry name" value="RBD_domain_sf"/>
</dbReference>
<comment type="subcellular location">
    <subcellularLocation>
        <location evidence="1">Nucleus inner membrane</location>
        <topology evidence="1">Multi-pass membrane protein</topology>
    </subcellularLocation>
</comment>
<dbReference type="AlphaFoldDB" id="B6S335"/>
<dbReference type="GO" id="GO:0030514">
    <property type="term" value="P:negative regulation of BMP signaling pathway"/>
    <property type="evidence" value="ECO:0007669"/>
    <property type="project" value="TreeGrafter"/>
</dbReference>
<keyword evidence="3 8" id="KW-0812">Transmembrane</keyword>
<evidence type="ECO:0000256" key="2">
    <source>
        <dbReference type="ARBA" id="ARBA00022553"/>
    </source>
</evidence>
<feature type="domain" description="LEM" evidence="9">
    <location>
        <begin position="1"/>
        <end position="44"/>
    </location>
</feature>
<dbReference type="Gene3D" id="1.10.720.40">
    <property type="match status" value="1"/>
</dbReference>
<dbReference type="SUPFAM" id="SSF54928">
    <property type="entry name" value="RNA-binding domain, RBD"/>
    <property type="match status" value="1"/>
</dbReference>
<keyword evidence="4 8" id="KW-1133">Transmembrane helix</keyword>
<dbReference type="InterPro" id="IPR041885">
    <property type="entry name" value="MAN1_winged_helix_dom"/>
</dbReference>
<organism evidence="10">
    <name type="scientific">Philodina roseola</name>
    <name type="common">Rotifer</name>
    <dbReference type="NCBI Taxonomy" id="96448"/>
    <lineage>
        <taxon>Eukaryota</taxon>
        <taxon>Metazoa</taxon>
        <taxon>Spiralia</taxon>
        <taxon>Gnathifera</taxon>
        <taxon>Rotifera</taxon>
        <taxon>Eurotatoria</taxon>
        <taxon>Bdelloidea</taxon>
        <taxon>Philodinida</taxon>
        <taxon>Philodinidae</taxon>
        <taxon>Philodina</taxon>
    </lineage>
</organism>
<dbReference type="PANTHER" id="PTHR13428">
    <property type="entry name" value="INNER NUCLEAR MEMBRANE PROTEIN MAN1 LEM DOMAIN CONTAINING PROTEIN"/>
    <property type="match status" value="1"/>
</dbReference>
<feature type="compositionally biased region" description="Low complexity" evidence="7">
    <location>
        <begin position="49"/>
        <end position="65"/>
    </location>
</feature>
<proteinExistence type="predicted"/>
<dbReference type="PROSITE" id="PS50954">
    <property type="entry name" value="LEM"/>
    <property type="match status" value="1"/>
</dbReference>
<accession>B6S335</accession>
<dbReference type="GO" id="GO:0031490">
    <property type="term" value="F:chromatin DNA binding"/>
    <property type="evidence" value="ECO:0007669"/>
    <property type="project" value="TreeGrafter"/>
</dbReference>
<feature type="compositionally biased region" description="Low complexity" evidence="7">
    <location>
        <begin position="83"/>
        <end position="101"/>
    </location>
</feature>
<feature type="transmembrane region" description="Helical" evidence="8">
    <location>
        <begin position="400"/>
        <end position="420"/>
    </location>
</feature>
<feature type="region of interest" description="Disordered" evidence="7">
    <location>
        <begin position="44"/>
        <end position="104"/>
    </location>
</feature>
<reference evidence="10" key="1">
    <citation type="submission" date="2008-04" db="EMBL/GenBank/DDBJ databases">
        <title>Hox genes are not clustered in the bdelloid rotifer Philodina roseola.</title>
        <authorList>
            <person name="Mark Welch J.L."/>
            <person name="Mark Welch D.B."/>
        </authorList>
    </citation>
    <scope>NUCLEOTIDE SEQUENCE</scope>
</reference>
<dbReference type="Gene3D" id="1.10.10.1180">
    <property type="entry name" value="MAN1, winged-helix domain"/>
    <property type="match status" value="1"/>
</dbReference>
<evidence type="ECO:0000256" key="5">
    <source>
        <dbReference type="ARBA" id="ARBA00023136"/>
    </source>
</evidence>
<evidence type="ECO:0000259" key="9">
    <source>
        <dbReference type="PROSITE" id="PS50954"/>
    </source>
</evidence>
<dbReference type="GO" id="GO:0005637">
    <property type="term" value="C:nuclear inner membrane"/>
    <property type="evidence" value="ECO:0007669"/>
    <property type="project" value="UniProtKB-SubCell"/>
</dbReference>
<feature type="compositionally biased region" description="Low complexity" evidence="7">
    <location>
        <begin position="173"/>
        <end position="189"/>
    </location>
</feature>
<evidence type="ECO:0000256" key="3">
    <source>
        <dbReference type="ARBA" id="ARBA00022692"/>
    </source>
</evidence>
<evidence type="ECO:0000256" key="7">
    <source>
        <dbReference type="SAM" id="MobiDB-lite"/>
    </source>
</evidence>
<feature type="transmembrane region" description="Helical" evidence="8">
    <location>
        <begin position="223"/>
        <end position="244"/>
    </location>
</feature>
<name>B6S335_PHIRO</name>
<keyword evidence="5 8" id="KW-0472">Membrane</keyword>
<dbReference type="InterPro" id="IPR012677">
    <property type="entry name" value="Nucleotide-bd_a/b_plait_sf"/>
</dbReference>
<dbReference type="Pfam" id="PF09402">
    <property type="entry name" value="MSC"/>
    <property type="match status" value="1"/>
</dbReference>
<evidence type="ECO:0000256" key="6">
    <source>
        <dbReference type="ARBA" id="ARBA00023242"/>
    </source>
</evidence>
<dbReference type="InterPro" id="IPR003887">
    <property type="entry name" value="LEM_dom"/>
</dbReference>
<evidence type="ECO:0000256" key="4">
    <source>
        <dbReference type="ARBA" id="ARBA00022989"/>
    </source>
</evidence>
<keyword evidence="2" id="KW-0597">Phosphoprotein</keyword>
<protein>
    <submittedName>
        <fullName evidence="10">Nuclear membrane protein XMAN1-like protein</fullName>
    </submittedName>
</protein>
<evidence type="ECO:0000313" key="10">
    <source>
        <dbReference type="EMBL" id="ACI90355.1"/>
    </source>
</evidence>
<feature type="compositionally biased region" description="Polar residues" evidence="7">
    <location>
        <begin position="154"/>
        <end position="169"/>
    </location>
</feature>
<sequence length="658" mass="75980">MSSFTLNDQQLRAELLRFGETVPPITNRNRPDLLARLEILRAAEKRPSRASPARPRASGPSRSRPVPGLIELSDSDTDAPVRPSQRSIPIPNSPPSTSKISSEVEQSRKKNFFFRRNGNQKNFFFSFSSFLVARHRKEIENLISSARERTLAANSSISSSTPFRSNEPITTPFRSTSSSSSSSSAFTRSKTNVESERKTPAKPSAFQRSNAAIRTFWTQNRELILNILKALLFGILFGGTLILAKNFLPVLIPNRTGEILIENQIEKFIRIFSFFSFFRNHLYDRKCDVVSRNGPDGRRCSRFSRCEVDCGLRPAKDLSVTKGEVQRFLNEKGFKFEEGEKQRWETLIHYIWDKPEDEILVLDKSDKIIAENVEAAVKLRSENSIRPLTCRLRKRFHATLQQLALIALGTSGILSLIWFLKRRATQNREKENAYKTFVDDILQMLENQYEEHLRDPTNTQPWLAISHIRDMLIPVADRKKLKELWQRAQKQISESESRVRAETQVIHGEEFDVWRWIQPKSSSSPSSPRKRRVVSFFEIFSSSSFLFLIDSLSFRNHQKLRMKIVTSLFHRIGIDDDEIDLVVDSIQNRCATVRRIEHIGIHANFVYLKFSTKEGAAQGFHLLNNWRYNGREIVAKYLRLHRYYDHFPEARDSGPSNN</sequence>
<dbReference type="PANTHER" id="PTHR13428:SF12">
    <property type="entry name" value="INNER NUCLEAR MEMBRANE PROTEIN MAN1"/>
    <property type="match status" value="1"/>
</dbReference>
<keyword evidence="6" id="KW-0539">Nucleus</keyword>
<dbReference type="InterPro" id="IPR018996">
    <property type="entry name" value="Man1/Src1-like_C"/>
</dbReference>
<feature type="region of interest" description="Disordered" evidence="7">
    <location>
        <begin position="154"/>
        <end position="204"/>
    </location>
</feature>
<dbReference type="GO" id="GO:0006998">
    <property type="term" value="P:nuclear envelope organization"/>
    <property type="evidence" value="ECO:0007669"/>
    <property type="project" value="TreeGrafter"/>
</dbReference>
<dbReference type="Gene3D" id="3.30.70.330">
    <property type="match status" value="1"/>
</dbReference>
<dbReference type="InterPro" id="IPR052277">
    <property type="entry name" value="INM_ESCRT-Associated"/>
</dbReference>